<keyword evidence="1" id="KW-0812">Transmembrane</keyword>
<evidence type="ECO:0000256" key="1">
    <source>
        <dbReference type="SAM" id="Phobius"/>
    </source>
</evidence>
<reference evidence="2 3" key="1">
    <citation type="journal article" date="2019" name="Int. J. Syst. Evol. Microbiol.">
        <title>The Global Catalogue of Microorganisms (GCM) 10K type strain sequencing project: providing services to taxonomists for standard genome sequencing and annotation.</title>
        <authorList>
            <consortium name="The Broad Institute Genomics Platform"/>
            <consortium name="The Broad Institute Genome Sequencing Center for Infectious Disease"/>
            <person name="Wu L."/>
            <person name="Ma J."/>
        </authorList>
    </citation>
    <scope>NUCLEOTIDE SEQUENCE [LARGE SCALE GENOMIC DNA]</scope>
    <source>
        <strain evidence="2 3">JCM 13476</strain>
    </source>
</reference>
<evidence type="ECO:0000313" key="3">
    <source>
        <dbReference type="Proteomes" id="UP001500791"/>
    </source>
</evidence>
<keyword evidence="3" id="KW-1185">Reference proteome</keyword>
<protein>
    <submittedName>
        <fullName evidence="2">Uncharacterized protein</fullName>
    </submittedName>
</protein>
<gene>
    <name evidence="2" type="ORF">GCM10009093_17640</name>
</gene>
<proteinExistence type="predicted"/>
<sequence length="227" mass="23325">MSHFAAWGAGPLIEFLGQQRRHRANIVTYGAKIAVGAVSAVAILLAANMAQAHTSGSPVIGPDPNLPTMPIGANAIESPTGFDVALEARIPSRCELGRGADIDFGELTGGLSAVAHVGLECNVPFDLNIRAANGGLTHKSKPTGEGPFSGRLGYGLGIDVPVLAPVEGLMSGRYESRQLLSGVTLSSADAIAKGGAILRFETRAPEGAGLLAGEYSESIVLTITPRM</sequence>
<feature type="transmembrane region" description="Helical" evidence="1">
    <location>
        <begin position="26"/>
        <end position="47"/>
    </location>
</feature>
<dbReference type="EMBL" id="BAAAEJ010000007">
    <property type="protein sequence ID" value="GAA0391501.1"/>
    <property type="molecule type" value="Genomic_DNA"/>
</dbReference>
<dbReference type="Proteomes" id="UP001500791">
    <property type="component" value="Unassembled WGS sequence"/>
</dbReference>
<evidence type="ECO:0000313" key="2">
    <source>
        <dbReference type="EMBL" id="GAA0391501.1"/>
    </source>
</evidence>
<name>A0ABN0YDJ8_9CAUL</name>
<organism evidence="2 3">
    <name type="scientific">Brevundimonas terrae</name>
    <dbReference type="NCBI Taxonomy" id="363631"/>
    <lineage>
        <taxon>Bacteria</taxon>
        <taxon>Pseudomonadati</taxon>
        <taxon>Pseudomonadota</taxon>
        <taxon>Alphaproteobacteria</taxon>
        <taxon>Caulobacterales</taxon>
        <taxon>Caulobacteraceae</taxon>
        <taxon>Brevundimonas</taxon>
    </lineage>
</organism>
<accession>A0ABN0YDJ8</accession>
<keyword evidence="1" id="KW-0472">Membrane</keyword>
<keyword evidence="1" id="KW-1133">Transmembrane helix</keyword>
<comment type="caution">
    <text evidence="2">The sequence shown here is derived from an EMBL/GenBank/DDBJ whole genome shotgun (WGS) entry which is preliminary data.</text>
</comment>